<comment type="caution">
    <text evidence="2">The sequence shown here is derived from an EMBL/GenBank/DDBJ whole genome shotgun (WGS) entry which is preliminary data.</text>
</comment>
<dbReference type="EMBL" id="ADDO01000063">
    <property type="protein sequence ID" value="EFA89515.1"/>
    <property type="molecule type" value="Genomic_DNA"/>
</dbReference>
<accession>D1VVJ6</accession>
<dbReference type="eggNOG" id="COG2755">
    <property type="taxonomic scope" value="Bacteria"/>
</dbReference>
<dbReference type="Proteomes" id="UP000005711">
    <property type="component" value="Unassembled WGS sequence"/>
</dbReference>
<dbReference type="AlphaFoldDB" id="D1VVJ6"/>
<sequence length="184" mass="21347">MKNKYLALGDSIVEGYKLQGKSFVYYLSKDFDIVNRGMNGLTSNLLKYYRGDLKPFTHVIVHIGINDFLQGYDNAQVEKSIMELVDIFKSEDLKIIFLKPIIIAQEACDYNWCSKTHYPLIKERLINYREFLDKLGQEEDFQIIDLMDTAGIDIYDNLMDGIHPNLKLSKEMGKYIGTKLLQEV</sequence>
<protein>
    <submittedName>
        <fullName evidence="2">GDSL-like protein</fullName>
    </submittedName>
</protein>
<dbReference type="Gene3D" id="3.40.50.1110">
    <property type="entry name" value="SGNH hydrolase"/>
    <property type="match status" value="1"/>
</dbReference>
<proteinExistence type="predicted"/>
<dbReference type="SUPFAM" id="SSF52266">
    <property type="entry name" value="SGNH hydrolase"/>
    <property type="match status" value="1"/>
</dbReference>
<organism evidence="2 3">
    <name type="scientific">Peptoniphilus lacrimalis 315-B</name>
    <dbReference type="NCBI Taxonomy" id="596330"/>
    <lineage>
        <taxon>Bacteria</taxon>
        <taxon>Bacillati</taxon>
        <taxon>Bacillota</taxon>
        <taxon>Tissierellia</taxon>
        <taxon>Tissierellales</taxon>
        <taxon>Peptoniphilaceae</taxon>
        <taxon>Peptoniphilus</taxon>
    </lineage>
</organism>
<dbReference type="RefSeq" id="WP_004826044.1">
    <property type="nucleotide sequence ID" value="NZ_ADDO01000063.1"/>
</dbReference>
<dbReference type="InterPro" id="IPR036514">
    <property type="entry name" value="SGNH_hydro_sf"/>
</dbReference>
<evidence type="ECO:0000313" key="3">
    <source>
        <dbReference type="Proteomes" id="UP000005711"/>
    </source>
</evidence>
<feature type="domain" description="SGNH hydrolase-type esterase" evidence="1">
    <location>
        <begin position="7"/>
        <end position="165"/>
    </location>
</feature>
<keyword evidence="3" id="KW-1185">Reference proteome</keyword>
<reference evidence="2 3" key="1">
    <citation type="submission" date="2009-12" db="EMBL/GenBank/DDBJ databases">
        <title>Genome Sequence of Peptoniphilus lacrimalis 315-B.</title>
        <authorList>
            <person name="Durkin A.S."/>
            <person name="Madupu R."/>
            <person name="Torralba M."/>
            <person name="Methe B."/>
            <person name="Sutton G."/>
            <person name="Strausberg R.L."/>
            <person name="Nelson K.E."/>
        </authorList>
    </citation>
    <scope>NUCLEOTIDE SEQUENCE [LARGE SCALE GENOMIC DNA]</scope>
    <source>
        <strain evidence="2 3">315-B</strain>
    </source>
</reference>
<dbReference type="InterPro" id="IPR013830">
    <property type="entry name" value="SGNH_hydro"/>
</dbReference>
<evidence type="ECO:0000313" key="2">
    <source>
        <dbReference type="EMBL" id="EFA89515.1"/>
    </source>
</evidence>
<gene>
    <name evidence="2" type="ORF">HMPREF0628_1450</name>
</gene>
<dbReference type="Pfam" id="PF13472">
    <property type="entry name" value="Lipase_GDSL_2"/>
    <property type="match status" value="1"/>
</dbReference>
<name>D1VVJ6_9FIRM</name>
<evidence type="ECO:0000259" key="1">
    <source>
        <dbReference type="Pfam" id="PF13472"/>
    </source>
</evidence>